<dbReference type="AlphaFoldDB" id="A0A8H7PYT5"/>
<sequence>MESNQPPCSRFKECFFQQRSYSNPTTDCPSSPHSLASDTLTPSSSCSLSEIVELSRTKEGITVAHHNESHSKFRDIWSLAKRRFATHTSPSKSHSL</sequence>
<accession>A0A8H7PYT5</accession>
<name>A0A8H7PYT5_9FUNG</name>
<dbReference type="Proteomes" id="UP000612746">
    <property type="component" value="Unassembled WGS sequence"/>
</dbReference>
<organism evidence="2 3">
    <name type="scientific">Umbelopsis vinacea</name>
    <dbReference type="NCBI Taxonomy" id="44442"/>
    <lineage>
        <taxon>Eukaryota</taxon>
        <taxon>Fungi</taxon>
        <taxon>Fungi incertae sedis</taxon>
        <taxon>Mucoromycota</taxon>
        <taxon>Mucoromycotina</taxon>
        <taxon>Umbelopsidomycetes</taxon>
        <taxon>Umbelopsidales</taxon>
        <taxon>Umbelopsidaceae</taxon>
        <taxon>Umbelopsis</taxon>
    </lineage>
</organism>
<feature type="region of interest" description="Disordered" evidence="1">
    <location>
        <begin position="22"/>
        <end position="43"/>
    </location>
</feature>
<comment type="caution">
    <text evidence="2">The sequence shown here is derived from an EMBL/GenBank/DDBJ whole genome shotgun (WGS) entry which is preliminary data.</text>
</comment>
<protein>
    <submittedName>
        <fullName evidence="2">Uncharacterized protein</fullName>
    </submittedName>
</protein>
<proteinExistence type="predicted"/>
<evidence type="ECO:0000313" key="3">
    <source>
        <dbReference type="Proteomes" id="UP000612746"/>
    </source>
</evidence>
<keyword evidence="3" id="KW-1185">Reference proteome</keyword>
<evidence type="ECO:0000256" key="1">
    <source>
        <dbReference type="SAM" id="MobiDB-lite"/>
    </source>
</evidence>
<reference evidence="2" key="1">
    <citation type="submission" date="2020-12" db="EMBL/GenBank/DDBJ databases">
        <title>Metabolic potential, ecology and presence of endohyphal bacteria is reflected in genomic diversity of Mucoromycotina.</title>
        <authorList>
            <person name="Muszewska A."/>
            <person name="Okrasinska A."/>
            <person name="Steczkiewicz K."/>
            <person name="Drgas O."/>
            <person name="Orlowska M."/>
            <person name="Perlinska-Lenart U."/>
            <person name="Aleksandrzak-Piekarczyk T."/>
            <person name="Szatraj K."/>
            <person name="Zielenkiewicz U."/>
            <person name="Pilsyk S."/>
            <person name="Malc E."/>
            <person name="Mieczkowski P."/>
            <person name="Kruszewska J.S."/>
            <person name="Biernat P."/>
            <person name="Pawlowska J."/>
        </authorList>
    </citation>
    <scope>NUCLEOTIDE SEQUENCE</scope>
    <source>
        <strain evidence="2">WA0000051536</strain>
    </source>
</reference>
<gene>
    <name evidence="2" type="ORF">INT44_005728</name>
</gene>
<evidence type="ECO:0000313" key="2">
    <source>
        <dbReference type="EMBL" id="KAG2182748.1"/>
    </source>
</evidence>
<dbReference type="EMBL" id="JAEPRA010000007">
    <property type="protein sequence ID" value="KAG2182748.1"/>
    <property type="molecule type" value="Genomic_DNA"/>
</dbReference>
<dbReference type="OrthoDB" id="10300893at2759"/>